<dbReference type="GO" id="GO:0005524">
    <property type="term" value="F:ATP binding"/>
    <property type="evidence" value="ECO:0007669"/>
    <property type="project" value="UniProtKB-KW"/>
</dbReference>
<dbReference type="SMART" id="SM00382">
    <property type="entry name" value="AAA"/>
    <property type="match status" value="1"/>
</dbReference>
<evidence type="ECO:0000313" key="12">
    <source>
        <dbReference type="Proteomes" id="UP000323142"/>
    </source>
</evidence>
<keyword evidence="9" id="KW-0472">Membrane</keyword>
<comment type="similarity">
    <text evidence="1">Belongs to the ABC transporter superfamily.</text>
</comment>
<dbReference type="FunFam" id="3.40.50.300:FF:000425">
    <property type="entry name" value="Probable ABC transporter, ATP-binding subunit"/>
    <property type="match status" value="1"/>
</dbReference>
<dbReference type="RefSeq" id="WP_149820980.1">
    <property type="nucleotide sequence ID" value="NZ_VUOA01000036.1"/>
</dbReference>
<dbReference type="InterPro" id="IPR013611">
    <property type="entry name" value="Transp-assoc_OB_typ2"/>
</dbReference>
<feature type="domain" description="ABC transporter" evidence="10">
    <location>
        <begin position="32"/>
        <end position="264"/>
    </location>
</feature>
<dbReference type="InterPro" id="IPR050093">
    <property type="entry name" value="ABC_SmlMolc_Importer"/>
</dbReference>
<dbReference type="InterPro" id="IPR003439">
    <property type="entry name" value="ABC_transporter-like_ATP-bd"/>
</dbReference>
<dbReference type="SUPFAM" id="SSF52540">
    <property type="entry name" value="P-loop containing nucleoside triphosphate hydrolases"/>
    <property type="match status" value="1"/>
</dbReference>
<dbReference type="InterPro" id="IPR017871">
    <property type="entry name" value="ABC_transporter-like_CS"/>
</dbReference>
<dbReference type="Pfam" id="PF08402">
    <property type="entry name" value="TOBE_2"/>
    <property type="match status" value="1"/>
</dbReference>
<sequence length="375" mass="40358">MSRGPAAPFRDRLRLPRFGQRGTAGASIPAELAFEGVVQTYGPVRALDGVTLAIAPGELVCLLGHSGCGKTTLLRIAAGVEQPAAGQVRLDGRVVSGEGIFLPPERRGVGLMFQDYALFPHLTILENVTFGLRSLAAGDAEIAARRALSRVGLERYAADYPHMLSGGEQQRVALARSIAPRPGVLLMDEPFSNLDRRLRDAVRDETVAILRETGATTIVVTHDPEEAMRIADRIVLMRAGQVVQEGPAEDLYRRPVDLFAARFFCDFNEVEGVCRNGRVSTPIGIFPAPGLEEGAAAVVCLRPQGVRLRAPGFCLPGRVVSRRFLGEVDLVHVAVQGLDRPLQARTRESFRPDEGADVGVDVDSNEVLVFAASAP</sequence>
<dbReference type="InterPro" id="IPR008995">
    <property type="entry name" value="Mo/tungstate-bd_C_term_dom"/>
</dbReference>
<dbReference type="PROSITE" id="PS00211">
    <property type="entry name" value="ABC_TRANSPORTER_1"/>
    <property type="match status" value="1"/>
</dbReference>
<dbReference type="GO" id="GO:0015408">
    <property type="term" value="F:ABC-type ferric iron transporter activity"/>
    <property type="evidence" value="ECO:0007669"/>
    <property type="project" value="InterPro"/>
</dbReference>
<evidence type="ECO:0000256" key="7">
    <source>
        <dbReference type="ARBA" id="ARBA00023004"/>
    </source>
</evidence>
<evidence type="ECO:0000256" key="2">
    <source>
        <dbReference type="ARBA" id="ARBA00022448"/>
    </source>
</evidence>
<dbReference type="SUPFAM" id="SSF50331">
    <property type="entry name" value="MOP-like"/>
    <property type="match status" value="1"/>
</dbReference>
<keyword evidence="12" id="KW-1185">Reference proteome</keyword>
<evidence type="ECO:0000313" key="11">
    <source>
        <dbReference type="EMBL" id="KAA2235364.1"/>
    </source>
</evidence>
<reference evidence="11 12" key="2">
    <citation type="submission" date="2019-09" db="EMBL/GenBank/DDBJ databases">
        <authorList>
            <person name="Jin C."/>
        </authorList>
    </citation>
    <scope>NUCLEOTIDE SEQUENCE [LARGE SCALE GENOMIC DNA]</scope>
    <source>
        <strain evidence="11 12">BN140002</strain>
    </source>
</reference>
<evidence type="ECO:0000256" key="8">
    <source>
        <dbReference type="ARBA" id="ARBA00023065"/>
    </source>
</evidence>
<evidence type="ECO:0000256" key="4">
    <source>
        <dbReference type="ARBA" id="ARBA00022496"/>
    </source>
</evidence>
<dbReference type="GO" id="GO:0016887">
    <property type="term" value="F:ATP hydrolysis activity"/>
    <property type="evidence" value="ECO:0007669"/>
    <property type="project" value="InterPro"/>
</dbReference>
<dbReference type="Proteomes" id="UP000323142">
    <property type="component" value="Unassembled WGS sequence"/>
</dbReference>
<keyword evidence="3" id="KW-1003">Cell membrane</keyword>
<dbReference type="CDD" id="cd03259">
    <property type="entry name" value="ABC_Carb_Solutes_like"/>
    <property type="match status" value="1"/>
</dbReference>
<dbReference type="AlphaFoldDB" id="A0A5B2V8P0"/>
<keyword evidence="7" id="KW-0408">Iron</keyword>
<protein>
    <submittedName>
        <fullName evidence="11">ABC transporter ATP-binding protein</fullName>
    </submittedName>
</protein>
<name>A0A5B2V8P0_9HYPH</name>
<keyword evidence="8" id="KW-0406">Ion transport</keyword>
<organism evidence="11 12">
    <name type="scientific">Salinarimonas soli</name>
    <dbReference type="NCBI Taxonomy" id="1638099"/>
    <lineage>
        <taxon>Bacteria</taxon>
        <taxon>Pseudomonadati</taxon>
        <taxon>Pseudomonadota</taxon>
        <taxon>Alphaproteobacteria</taxon>
        <taxon>Hyphomicrobiales</taxon>
        <taxon>Salinarimonadaceae</taxon>
        <taxon>Salinarimonas</taxon>
    </lineage>
</organism>
<proteinExistence type="inferred from homology"/>
<gene>
    <name evidence="11" type="ORF">F0L46_20345</name>
</gene>
<reference evidence="11 12" key="1">
    <citation type="submission" date="2019-09" db="EMBL/GenBank/DDBJ databases">
        <title>Salinarimonas rosea gen. nov., sp. nov., a new member of the a-2 subgroup of the Proteobacteria.</title>
        <authorList>
            <person name="Liu J."/>
        </authorList>
    </citation>
    <scope>NUCLEOTIDE SEQUENCE [LARGE SCALE GENOMIC DNA]</scope>
    <source>
        <strain evidence="11 12">BN140002</strain>
    </source>
</reference>
<keyword evidence="6 11" id="KW-0067">ATP-binding</keyword>
<evidence type="ECO:0000259" key="10">
    <source>
        <dbReference type="PROSITE" id="PS50893"/>
    </source>
</evidence>
<dbReference type="OrthoDB" id="9802264at2"/>
<dbReference type="PANTHER" id="PTHR42781">
    <property type="entry name" value="SPERMIDINE/PUTRESCINE IMPORT ATP-BINDING PROTEIN POTA"/>
    <property type="match status" value="1"/>
</dbReference>
<evidence type="ECO:0000256" key="1">
    <source>
        <dbReference type="ARBA" id="ARBA00005417"/>
    </source>
</evidence>
<keyword evidence="4" id="KW-0410">Iron transport</keyword>
<dbReference type="PANTHER" id="PTHR42781:SF4">
    <property type="entry name" value="SPERMIDINE_PUTRESCINE IMPORT ATP-BINDING PROTEIN POTA"/>
    <property type="match status" value="1"/>
</dbReference>
<dbReference type="GO" id="GO:0043190">
    <property type="term" value="C:ATP-binding cassette (ABC) transporter complex"/>
    <property type="evidence" value="ECO:0007669"/>
    <property type="project" value="InterPro"/>
</dbReference>
<dbReference type="EMBL" id="VUOA01000036">
    <property type="protein sequence ID" value="KAA2235364.1"/>
    <property type="molecule type" value="Genomic_DNA"/>
</dbReference>
<keyword evidence="2" id="KW-0813">Transport</keyword>
<dbReference type="InterPro" id="IPR015853">
    <property type="entry name" value="ABC_transpr_FbpC"/>
</dbReference>
<evidence type="ECO:0000256" key="6">
    <source>
        <dbReference type="ARBA" id="ARBA00022840"/>
    </source>
</evidence>
<evidence type="ECO:0000256" key="3">
    <source>
        <dbReference type="ARBA" id="ARBA00022475"/>
    </source>
</evidence>
<dbReference type="InterPro" id="IPR003593">
    <property type="entry name" value="AAA+_ATPase"/>
</dbReference>
<keyword evidence="5" id="KW-0547">Nucleotide-binding</keyword>
<dbReference type="InterPro" id="IPR027417">
    <property type="entry name" value="P-loop_NTPase"/>
</dbReference>
<evidence type="ECO:0000256" key="5">
    <source>
        <dbReference type="ARBA" id="ARBA00022741"/>
    </source>
</evidence>
<dbReference type="Gene3D" id="3.40.50.300">
    <property type="entry name" value="P-loop containing nucleotide triphosphate hydrolases"/>
    <property type="match status" value="1"/>
</dbReference>
<accession>A0A5B2V8P0</accession>
<dbReference type="PROSITE" id="PS50893">
    <property type="entry name" value="ABC_TRANSPORTER_2"/>
    <property type="match status" value="1"/>
</dbReference>
<dbReference type="Pfam" id="PF00005">
    <property type="entry name" value="ABC_tran"/>
    <property type="match status" value="1"/>
</dbReference>
<comment type="caution">
    <text evidence="11">The sequence shown here is derived from an EMBL/GenBank/DDBJ whole genome shotgun (WGS) entry which is preliminary data.</text>
</comment>
<dbReference type="GO" id="GO:0015697">
    <property type="term" value="P:quaternary ammonium group transport"/>
    <property type="evidence" value="ECO:0007669"/>
    <property type="project" value="UniProtKB-ARBA"/>
</dbReference>
<evidence type="ECO:0000256" key="9">
    <source>
        <dbReference type="ARBA" id="ARBA00023136"/>
    </source>
</evidence>